<accession>A0A915YG60</accession>
<keyword evidence="4" id="KW-1185">Reference proteome</keyword>
<feature type="region of interest" description="Disordered" evidence="1">
    <location>
        <begin position="38"/>
        <end position="60"/>
    </location>
</feature>
<protein>
    <recommendedName>
        <fullName evidence="5">Peptidoglycan binding-like domain-containing protein</fullName>
    </recommendedName>
</protein>
<dbReference type="EMBL" id="AP026867">
    <property type="protein sequence ID" value="BDS12391.1"/>
    <property type="molecule type" value="Genomic_DNA"/>
</dbReference>
<dbReference type="InterPro" id="IPR036366">
    <property type="entry name" value="PGBDSf"/>
</dbReference>
<proteinExistence type="predicted"/>
<dbReference type="KEGG" id="aup:AsAng_0031120"/>
<name>A0A915YG60_9BACT</name>
<feature type="compositionally biased region" description="Low complexity" evidence="1">
    <location>
        <begin position="46"/>
        <end position="57"/>
    </location>
</feature>
<keyword evidence="2" id="KW-0812">Transmembrane</keyword>
<keyword evidence="2" id="KW-1133">Transmembrane helix</keyword>
<evidence type="ECO:0000313" key="4">
    <source>
        <dbReference type="Proteomes" id="UP001060919"/>
    </source>
</evidence>
<gene>
    <name evidence="3" type="ORF">AsAng_0031120</name>
</gene>
<feature type="transmembrane region" description="Helical" evidence="2">
    <location>
        <begin position="12"/>
        <end position="28"/>
    </location>
</feature>
<reference evidence="3" key="1">
    <citation type="submission" date="2022-09" db="EMBL/GenBank/DDBJ databases">
        <title>Aureispira anguillicida sp. nov., isolated from Leptocephalus of Japanese eel Anguilla japonica.</title>
        <authorList>
            <person name="Yuasa K."/>
            <person name="Mekata T."/>
            <person name="Ikunari K."/>
        </authorList>
    </citation>
    <scope>NUCLEOTIDE SEQUENCE</scope>
    <source>
        <strain evidence="3">EL160426</strain>
    </source>
</reference>
<evidence type="ECO:0008006" key="5">
    <source>
        <dbReference type="Google" id="ProtNLM"/>
    </source>
</evidence>
<dbReference type="AlphaFoldDB" id="A0A915YG60"/>
<keyword evidence="2" id="KW-0472">Membrane</keyword>
<dbReference type="RefSeq" id="WP_264793463.1">
    <property type="nucleotide sequence ID" value="NZ_AP026867.1"/>
</dbReference>
<sequence>MKDKLNQYQKPLIAAGLLGLLLVLYFYRHKIFAGLPGKTSPTPAINNGSNSTTSTSTDPILKMGSRGENVKKLQKLLNDTHKKHTPTFIPLLVEDGVFGTKTEQMLFKYTNQKSITLTQLIAKLAQS</sequence>
<dbReference type="Gene3D" id="1.10.101.10">
    <property type="entry name" value="PGBD-like superfamily/PGBD"/>
    <property type="match status" value="1"/>
</dbReference>
<evidence type="ECO:0000256" key="2">
    <source>
        <dbReference type="SAM" id="Phobius"/>
    </source>
</evidence>
<evidence type="ECO:0000256" key="1">
    <source>
        <dbReference type="SAM" id="MobiDB-lite"/>
    </source>
</evidence>
<dbReference type="Proteomes" id="UP001060919">
    <property type="component" value="Chromosome"/>
</dbReference>
<organism evidence="3 4">
    <name type="scientific">Aureispira anguillae</name>
    <dbReference type="NCBI Taxonomy" id="2864201"/>
    <lineage>
        <taxon>Bacteria</taxon>
        <taxon>Pseudomonadati</taxon>
        <taxon>Bacteroidota</taxon>
        <taxon>Saprospiria</taxon>
        <taxon>Saprospirales</taxon>
        <taxon>Saprospiraceae</taxon>
        <taxon>Aureispira</taxon>
    </lineage>
</organism>
<evidence type="ECO:0000313" key="3">
    <source>
        <dbReference type="EMBL" id="BDS12391.1"/>
    </source>
</evidence>